<evidence type="ECO:0000256" key="4">
    <source>
        <dbReference type="ARBA" id="ARBA00023155"/>
    </source>
</evidence>
<keyword evidence="11" id="KW-1185">Reference proteome</keyword>
<keyword evidence="5 6" id="KW-0539">Nucleus</keyword>
<dbReference type="GO" id="GO:0030182">
    <property type="term" value="P:neuron differentiation"/>
    <property type="evidence" value="ECO:0007669"/>
    <property type="project" value="TreeGrafter"/>
</dbReference>
<dbReference type="EMBL" id="JABSTU010000006">
    <property type="protein sequence ID" value="KAH8028443.1"/>
    <property type="molecule type" value="Genomic_DNA"/>
</dbReference>
<keyword evidence="3 6" id="KW-0238">DNA-binding</keyword>
<dbReference type="OMA" id="NDHQFID"/>
<dbReference type="InterPro" id="IPR009057">
    <property type="entry name" value="Homeodomain-like_sf"/>
</dbReference>
<comment type="similarity">
    <text evidence="2">Belongs to the engrailed homeobox family.</text>
</comment>
<evidence type="ECO:0000256" key="1">
    <source>
        <dbReference type="ARBA" id="ARBA00004123"/>
    </source>
</evidence>
<comment type="caution">
    <text evidence="10">The sequence shown here is derived from an EMBL/GenBank/DDBJ whole genome shotgun (WGS) entry which is preliminary data.</text>
</comment>
<evidence type="ECO:0000313" key="10">
    <source>
        <dbReference type="EMBL" id="KAH8028443.1"/>
    </source>
</evidence>
<evidence type="ECO:0000256" key="3">
    <source>
        <dbReference type="ARBA" id="ARBA00023125"/>
    </source>
</evidence>
<evidence type="ECO:0000256" key="8">
    <source>
        <dbReference type="SAM" id="MobiDB-lite"/>
    </source>
</evidence>
<evidence type="ECO:0000256" key="7">
    <source>
        <dbReference type="RuleBase" id="RU000682"/>
    </source>
</evidence>
<dbReference type="PROSITE" id="PS00027">
    <property type="entry name" value="HOMEOBOX_1"/>
    <property type="match status" value="1"/>
</dbReference>
<reference evidence="10" key="2">
    <citation type="submission" date="2021-09" db="EMBL/GenBank/DDBJ databases">
        <authorList>
            <person name="Jia N."/>
            <person name="Wang J."/>
            <person name="Shi W."/>
            <person name="Du L."/>
            <person name="Sun Y."/>
            <person name="Zhan W."/>
            <person name="Jiang J."/>
            <person name="Wang Q."/>
            <person name="Zhang B."/>
            <person name="Ji P."/>
            <person name="Sakyi L.B."/>
            <person name="Cui X."/>
            <person name="Yuan T."/>
            <person name="Jiang B."/>
            <person name="Yang W."/>
            <person name="Lam T.T.-Y."/>
            <person name="Chang Q."/>
            <person name="Ding S."/>
            <person name="Wang X."/>
            <person name="Zhu J."/>
            <person name="Ruan X."/>
            <person name="Zhao L."/>
            <person name="Wei J."/>
            <person name="Que T."/>
            <person name="Du C."/>
            <person name="Cheng J."/>
            <person name="Dai P."/>
            <person name="Han X."/>
            <person name="Huang E."/>
            <person name="Gao Y."/>
            <person name="Liu J."/>
            <person name="Shao H."/>
            <person name="Ye R."/>
            <person name="Li L."/>
            <person name="Wei W."/>
            <person name="Wang X."/>
            <person name="Wang C."/>
            <person name="Huo Q."/>
            <person name="Li W."/>
            <person name="Guo W."/>
            <person name="Chen H."/>
            <person name="Chen S."/>
            <person name="Zhou L."/>
            <person name="Zhou L."/>
            <person name="Ni X."/>
            <person name="Tian J."/>
            <person name="Zhou Y."/>
            <person name="Sheng Y."/>
            <person name="Liu T."/>
            <person name="Pan Y."/>
            <person name="Xia L."/>
            <person name="Li J."/>
            <person name="Zhao F."/>
            <person name="Cao W."/>
        </authorList>
    </citation>
    <scope>NUCLEOTIDE SEQUENCE</scope>
    <source>
        <strain evidence="10">Rmic-2018</strain>
        <tissue evidence="10">Larvae</tissue>
    </source>
</reference>
<dbReference type="AlphaFoldDB" id="A0A9J6E1P7"/>
<dbReference type="GO" id="GO:0000978">
    <property type="term" value="F:RNA polymerase II cis-regulatory region sequence-specific DNA binding"/>
    <property type="evidence" value="ECO:0007669"/>
    <property type="project" value="TreeGrafter"/>
</dbReference>
<evidence type="ECO:0000259" key="9">
    <source>
        <dbReference type="PROSITE" id="PS50071"/>
    </source>
</evidence>
<dbReference type="GO" id="GO:0000981">
    <property type="term" value="F:DNA-binding transcription factor activity, RNA polymerase II-specific"/>
    <property type="evidence" value="ECO:0007669"/>
    <property type="project" value="InterPro"/>
</dbReference>
<evidence type="ECO:0000256" key="2">
    <source>
        <dbReference type="ARBA" id="ARBA00010896"/>
    </source>
</evidence>
<feature type="region of interest" description="Disordered" evidence="8">
    <location>
        <begin position="82"/>
        <end position="185"/>
    </location>
</feature>
<sequence length="353" mass="37403">MASPPSLADESADKTARVKYTRHQLDRLEEEFNDHQFIDSQETLRLSAELGISAKQIRTWFQNKRAMLRRLAIRAAGSNYVPQLQRPAAQSKARTPPASPRGAGDSRPSQPAPVASAFSVDNPGAQAQCTAGTDFQPQQRVPPHGSFPAGGGYLTVPQPRWNDRMSPTVPSSPSPAVSSGDEEALSASVELRPNVAATSCRPYGSVESIWPDSPPPPLTSSFSHSAPCITAGRSPTGHDCIRYRQAPYSTAAAPPMWQAQPQWQQVVQSTQGPPPAVHKVPEGVWTQPEPAAATGHVLQGTWAPSPWQPTQAGASAPPAEDSHTVPDIGSLTALVLEMEATAISGKNGGAGNS</sequence>
<gene>
    <name evidence="10" type="ORF">HPB51_016894</name>
</gene>
<accession>A0A9J6E1P7</accession>
<proteinExistence type="inferred from homology"/>
<evidence type="ECO:0000313" key="11">
    <source>
        <dbReference type="Proteomes" id="UP000821866"/>
    </source>
</evidence>
<dbReference type="PANTHER" id="PTHR24341:SF6">
    <property type="entry name" value="HOMEOBOX PROTEIN INVECTED"/>
    <property type="match status" value="1"/>
</dbReference>
<protein>
    <recommendedName>
        <fullName evidence="9">Homeobox domain-containing protein</fullName>
    </recommendedName>
</protein>
<dbReference type="GO" id="GO:0005634">
    <property type="term" value="C:nucleus"/>
    <property type="evidence" value="ECO:0007669"/>
    <property type="project" value="UniProtKB-SubCell"/>
</dbReference>
<dbReference type="Proteomes" id="UP000821866">
    <property type="component" value="Chromosome 4"/>
</dbReference>
<dbReference type="PANTHER" id="PTHR24341">
    <property type="entry name" value="HOMEOBOX PROTEIN ENGRAILED"/>
    <property type="match status" value="1"/>
</dbReference>
<organism evidence="10 11">
    <name type="scientific">Rhipicephalus microplus</name>
    <name type="common">Cattle tick</name>
    <name type="synonym">Boophilus microplus</name>
    <dbReference type="NCBI Taxonomy" id="6941"/>
    <lineage>
        <taxon>Eukaryota</taxon>
        <taxon>Metazoa</taxon>
        <taxon>Ecdysozoa</taxon>
        <taxon>Arthropoda</taxon>
        <taxon>Chelicerata</taxon>
        <taxon>Arachnida</taxon>
        <taxon>Acari</taxon>
        <taxon>Parasitiformes</taxon>
        <taxon>Ixodida</taxon>
        <taxon>Ixodoidea</taxon>
        <taxon>Ixodidae</taxon>
        <taxon>Rhipicephalinae</taxon>
        <taxon>Rhipicephalus</taxon>
        <taxon>Boophilus</taxon>
    </lineage>
</organism>
<dbReference type="Pfam" id="PF00046">
    <property type="entry name" value="Homeodomain"/>
    <property type="match status" value="1"/>
</dbReference>
<keyword evidence="4 6" id="KW-0371">Homeobox</keyword>
<comment type="subcellular location">
    <subcellularLocation>
        <location evidence="1 6 7">Nucleus</location>
    </subcellularLocation>
</comment>
<feature type="domain" description="Homeobox" evidence="9">
    <location>
        <begin position="11"/>
        <end position="71"/>
    </location>
</feature>
<evidence type="ECO:0000256" key="6">
    <source>
        <dbReference type="PROSITE-ProRule" id="PRU00108"/>
    </source>
</evidence>
<dbReference type="SUPFAM" id="SSF46689">
    <property type="entry name" value="Homeodomain-like"/>
    <property type="match status" value="1"/>
</dbReference>
<dbReference type="InterPro" id="IPR017970">
    <property type="entry name" value="Homeobox_CS"/>
</dbReference>
<feature type="compositionally biased region" description="Polar residues" evidence="8">
    <location>
        <begin position="125"/>
        <end position="139"/>
    </location>
</feature>
<reference evidence="10" key="1">
    <citation type="journal article" date="2020" name="Cell">
        <title>Large-Scale Comparative Analyses of Tick Genomes Elucidate Their Genetic Diversity and Vector Capacities.</title>
        <authorList>
            <consortium name="Tick Genome and Microbiome Consortium (TIGMIC)"/>
            <person name="Jia N."/>
            <person name="Wang J."/>
            <person name="Shi W."/>
            <person name="Du L."/>
            <person name="Sun Y."/>
            <person name="Zhan W."/>
            <person name="Jiang J.F."/>
            <person name="Wang Q."/>
            <person name="Zhang B."/>
            <person name="Ji P."/>
            <person name="Bell-Sakyi L."/>
            <person name="Cui X.M."/>
            <person name="Yuan T.T."/>
            <person name="Jiang B.G."/>
            <person name="Yang W.F."/>
            <person name="Lam T.T."/>
            <person name="Chang Q.C."/>
            <person name="Ding S.J."/>
            <person name="Wang X.J."/>
            <person name="Zhu J.G."/>
            <person name="Ruan X.D."/>
            <person name="Zhao L."/>
            <person name="Wei J.T."/>
            <person name="Ye R.Z."/>
            <person name="Que T.C."/>
            <person name="Du C.H."/>
            <person name="Zhou Y.H."/>
            <person name="Cheng J.X."/>
            <person name="Dai P.F."/>
            <person name="Guo W.B."/>
            <person name="Han X.H."/>
            <person name="Huang E.J."/>
            <person name="Li L.F."/>
            <person name="Wei W."/>
            <person name="Gao Y.C."/>
            <person name="Liu J.Z."/>
            <person name="Shao H.Z."/>
            <person name="Wang X."/>
            <person name="Wang C.C."/>
            <person name="Yang T.C."/>
            <person name="Huo Q.B."/>
            <person name="Li W."/>
            <person name="Chen H.Y."/>
            <person name="Chen S.E."/>
            <person name="Zhou L.G."/>
            <person name="Ni X.B."/>
            <person name="Tian J.H."/>
            <person name="Sheng Y."/>
            <person name="Liu T."/>
            <person name="Pan Y.S."/>
            <person name="Xia L.Y."/>
            <person name="Li J."/>
            <person name="Zhao F."/>
            <person name="Cao W.C."/>
        </authorList>
    </citation>
    <scope>NUCLEOTIDE SEQUENCE</scope>
    <source>
        <strain evidence="10">Rmic-2018</strain>
    </source>
</reference>
<dbReference type="InterPro" id="IPR001356">
    <property type="entry name" value="HD"/>
</dbReference>
<dbReference type="SMART" id="SM00389">
    <property type="entry name" value="HOX"/>
    <property type="match status" value="1"/>
</dbReference>
<dbReference type="Gene3D" id="1.10.10.60">
    <property type="entry name" value="Homeodomain-like"/>
    <property type="match status" value="1"/>
</dbReference>
<feature type="DNA-binding region" description="Homeobox" evidence="6">
    <location>
        <begin position="13"/>
        <end position="72"/>
    </location>
</feature>
<evidence type="ECO:0000256" key="5">
    <source>
        <dbReference type="ARBA" id="ARBA00023242"/>
    </source>
</evidence>
<dbReference type="VEuPathDB" id="VectorBase:LOC119168375"/>
<dbReference type="OrthoDB" id="6504107at2759"/>
<name>A0A9J6E1P7_RHIMP</name>
<feature type="region of interest" description="Disordered" evidence="8">
    <location>
        <begin position="301"/>
        <end position="326"/>
    </location>
</feature>
<dbReference type="CDD" id="cd00086">
    <property type="entry name" value="homeodomain"/>
    <property type="match status" value="1"/>
</dbReference>
<dbReference type="PROSITE" id="PS50071">
    <property type="entry name" value="HOMEOBOX_2"/>
    <property type="match status" value="1"/>
</dbReference>
<feature type="compositionally biased region" description="Low complexity" evidence="8">
    <location>
        <begin position="166"/>
        <end position="179"/>
    </location>
</feature>
<dbReference type="InterPro" id="IPR050720">
    <property type="entry name" value="Engrailed_Homeobox_TFs"/>
</dbReference>